<sequence>MTLSLWTCCIIVSVAQSGMETYPSGARSMGMGNSHVTLVDGYSLFNNIGALGRLERSQAFFGFDHRLNLSELSTLSAGLAMVTTKGNWGINVSHFGGQLFNQQNLGLGFSNKLGIASFGVKANYLQTNIDEFGRSGVPIFEFGGVAELSPHLFFGAHIYNFTRAKMSRYTDDTFPTLVKAGLSIRPSNALILNVEAEKDILLPPQFKAGMEYNMQEKLQGRLGFNTNPNNLFFGIGFRPRKYHIDYALSQNYKLGFTHHFSFNLLFGQ</sequence>
<evidence type="ECO:0000313" key="2">
    <source>
        <dbReference type="Proteomes" id="UP001319104"/>
    </source>
</evidence>
<protein>
    <recommendedName>
        <fullName evidence="3">PorV/PorQ family protein</fullName>
    </recommendedName>
</protein>
<reference evidence="1 2" key="1">
    <citation type="submission" date="2021-05" db="EMBL/GenBank/DDBJ databases">
        <authorList>
            <person name="Zhang Z.D."/>
            <person name="Osman G."/>
        </authorList>
    </citation>
    <scope>NUCLEOTIDE SEQUENCE [LARGE SCALE GENOMIC DNA]</scope>
    <source>
        <strain evidence="1 2">KCTC 32217</strain>
    </source>
</reference>
<name>A0AAP2CJG0_9BACT</name>
<dbReference type="Proteomes" id="UP001319104">
    <property type="component" value="Unassembled WGS sequence"/>
</dbReference>
<evidence type="ECO:0008006" key="3">
    <source>
        <dbReference type="Google" id="ProtNLM"/>
    </source>
</evidence>
<gene>
    <name evidence="1" type="ORF">KI659_12435</name>
</gene>
<proteinExistence type="predicted"/>
<accession>A0AAP2CJG0</accession>
<keyword evidence="2" id="KW-1185">Reference proteome</keyword>
<dbReference type="Gene3D" id="2.40.160.60">
    <property type="entry name" value="Outer membrane protein transport protein (OMPP1/FadL/TodX)"/>
    <property type="match status" value="1"/>
</dbReference>
<comment type="caution">
    <text evidence="1">The sequence shown here is derived from an EMBL/GenBank/DDBJ whole genome shotgun (WGS) entry which is preliminary data.</text>
</comment>
<dbReference type="AlphaFoldDB" id="A0AAP2CJG0"/>
<dbReference type="EMBL" id="JAHCMY010000006">
    <property type="protein sequence ID" value="MBS9524819.1"/>
    <property type="molecule type" value="Genomic_DNA"/>
</dbReference>
<organism evidence="1 2">
    <name type="scientific">Litoribacter ruber</name>
    <dbReference type="NCBI Taxonomy" id="702568"/>
    <lineage>
        <taxon>Bacteria</taxon>
        <taxon>Pseudomonadati</taxon>
        <taxon>Bacteroidota</taxon>
        <taxon>Cytophagia</taxon>
        <taxon>Cytophagales</taxon>
        <taxon>Cyclobacteriaceae</taxon>
        <taxon>Litoribacter</taxon>
    </lineage>
</organism>
<evidence type="ECO:0000313" key="1">
    <source>
        <dbReference type="EMBL" id="MBS9524819.1"/>
    </source>
</evidence>